<organism evidence="4 5">
    <name type="scientific">Saccharobesus litoralis</name>
    <dbReference type="NCBI Taxonomy" id="2172099"/>
    <lineage>
        <taxon>Bacteria</taxon>
        <taxon>Pseudomonadati</taxon>
        <taxon>Pseudomonadota</taxon>
        <taxon>Gammaproteobacteria</taxon>
        <taxon>Alteromonadales</taxon>
        <taxon>Alteromonadaceae</taxon>
        <taxon>Saccharobesus</taxon>
    </lineage>
</organism>
<proteinExistence type="inferred from homology"/>
<comment type="similarity">
    <text evidence="2">Belongs to the bacterial solute-binding protein 2 family.</text>
</comment>
<dbReference type="Gene3D" id="3.40.50.2300">
    <property type="match status" value="2"/>
</dbReference>
<dbReference type="EMBL" id="CP026604">
    <property type="protein sequence ID" value="AWB65465.1"/>
    <property type="molecule type" value="Genomic_DNA"/>
</dbReference>
<evidence type="ECO:0000256" key="2">
    <source>
        <dbReference type="ARBA" id="ARBA00007639"/>
    </source>
</evidence>
<gene>
    <name evidence="4" type="ORF">C2869_02995</name>
</gene>
<dbReference type="SUPFAM" id="SSF53822">
    <property type="entry name" value="Periplasmic binding protein-like I"/>
    <property type="match status" value="1"/>
</dbReference>
<comment type="subcellular location">
    <subcellularLocation>
        <location evidence="1">Cell envelope</location>
    </subcellularLocation>
</comment>
<evidence type="ECO:0000313" key="5">
    <source>
        <dbReference type="Proteomes" id="UP000244441"/>
    </source>
</evidence>
<accession>A0A2S0VMN8</accession>
<evidence type="ECO:0008006" key="6">
    <source>
        <dbReference type="Google" id="ProtNLM"/>
    </source>
</evidence>
<protein>
    <recommendedName>
        <fullName evidence="6">Sugar ABC transporter substrate-binding protein</fullName>
    </recommendedName>
</protein>
<dbReference type="GO" id="GO:0030313">
    <property type="term" value="C:cell envelope"/>
    <property type="evidence" value="ECO:0007669"/>
    <property type="project" value="UniProtKB-SubCell"/>
</dbReference>
<dbReference type="KEGG" id="cate:C2869_02995"/>
<dbReference type="Proteomes" id="UP000244441">
    <property type="component" value="Chromosome"/>
</dbReference>
<keyword evidence="3" id="KW-0732">Signal</keyword>
<evidence type="ECO:0000256" key="1">
    <source>
        <dbReference type="ARBA" id="ARBA00004196"/>
    </source>
</evidence>
<name>A0A2S0VMN8_9ALTE</name>
<dbReference type="PANTHER" id="PTHR46847">
    <property type="entry name" value="D-ALLOSE-BINDING PERIPLASMIC PROTEIN-RELATED"/>
    <property type="match status" value="1"/>
</dbReference>
<evidence type="ECO:0000313" key="4">
    <source>
        <dbReference type="EMBL" id="AWB65465.1"/>
    </source>
</evidence>
<dbReference type="AlphaFoldDB" id="A0A2S0VMN8"/>
<dbReference type="InterPro" id="IPR028082">
    <property type="entry name" value="Peripla_BP_I"/>
</dbReference>
<reference evidence="4 5" key="1">
    <citation type="submission" date="2018-01" db="EMBL/GenBank/DDBJ databases">
        <title>Genome sequence of a Cantenovulum-like bacteria.</title>
        <authorList>
            <person name="Tan W.R."/>
            <person name="Lau N.-S."/>
            <person name="Go F."/>
            <person name="Amirul A.-A.A."/>
        </authorList>
    </citation>
    <scope>NUCLEOTIDE SEQUENCE [LARGE SCALE GENOMIC DNA]</scope>
    <source>
        <strain evidence="4 5">CCB-QB4</strain>
    </source>
</reference>
<keyword evidence="5" id="KW-1185">Reference proteome</keyword>
<evidence type="ECO:0000256" key="3">
    <source>
        <dbReference type="ARBA" id="ARBA00022729"/>
    </source>
</evidence>
<dbReference type="PANTHER" id="PTHR46847:SF2">
    <property type="entry name" value="ABC TRANSPORTER SUGAR-BINDING PROTEIN"/>
    <property type="match status" value="1"/>
</dbReference>
<sequence length="350" mass="40233">MSFGKTQDVLLIAPYLSVFWNNVELPMAPVAKQLGLNFISLRPDAQKGFDFTLVLNQYLKKNRTPEWVIWVHRRSHPDKMLNLLEAHKIRSINITNPIPPKDANVVGKPLQRYQYWQAQISSNEYDASYKIIDALHLAAQQSNYTKPYRIIGIAGSKYLQSAKNSNLGMLTAIEQRKNMHLLQLVYSDWSQDEAFNKMNILLRRHPNINLAWAGNINIALGIRQALQASQIKTQHWPMIGNLGWHPKVFSAIQQEHIAFSMGGNHMHGVWALLVIYDIVHNSSGANAVNKEADSIINIPYIKASKHNIQHIEPLFQSSYWHTANIKQYSKRHNPQLHKYDFNLEYLLATE</sequence>